<reference evidence="1 2" key="1">
    <citation type="submission" date="2019-08" db="EMBL/GenBank/DDBJ databases">
        <authorList>
            <person name="Alioto T."/>
            <person name="Alioto T."/>
            <person name="Gomez Garrido J."/>
        </authorList>
    </citation>
    <scope>NUCLEOTIDE SEQUENCE [LARGE SCALE GENOMIC DNA]</scope>
</reference>
<dbReference type="EMBL" id="CABPRJ010001431">
    <property type="protein sequence ID" value="VVC36164.1"/>
    <property type="molecule type" value="Genomic_DNA"/>
</dbReference>
<proteinExistence type="predicted"/>
<evidence type="ECO:0000313" key="1">
    <source>
        <dbReference type="EMBL" id="VVC36164.1"/>
    </source>
</evidence>
<keyword evidence="2" id="KW-1185">Reference proteome</keyword>
<sequence length="132" mass="15337">MLVYNTTFDHGASTVRTCRWYRPAEVPNSLSRTEKVRYNYDDCGFELKQRLQQARDNRRGKNKSKAVCNRTAKHITVHIGDKVLTILHTKKGKLSGKWQRPFEVIGHGKYNYSEGGRKEVKVHTNEAKLFNE</sequence>
<dbReference type="AlphaFoldDB" id="A0A5E4MV43"/>
<organism evidence="1 2">
    <name type="scientific">Cinara cedri</name>
    <dbReference type="NCBI Taxonomy" id="506608"/>
    <lineage>
        <taxon>Eukaryota</taxon>
        <taxon>Metazoa</taxon>
        <taxon>Ecdysozoa</taxon>
        <taxon>Arthropoda</taxon>
        <taxon>Hexapoda</taxon>
        <taxon>Insecta</taxon>
        <taxon>Pterygota</taxon>
        <taxon>Neoptera</taxon>
        <taxon>Paraneoptera</taxon>
        <taxon>Hemiptera</taxon>
        <taxon>Sternorrhyncha</taxon>
        <taxon>Aphidomorpha</taxon>
        <taxon>Aphidoidea</taxon>
        <taxon>Aphididae</taxon>
        <taxon>Lachninae</taxon>
        <taxon>Cinara</taxon>
    </lineage>
</organism>
<dbReference type="OrthoDB" id="8051507at2759"/>
<dbReference type="Proteomes" id="UP000325440">
    <property type="component" value="Unassembled WGS sequence"/>
</dbReference>
<accession>A0A5E4MV43</accession>
<gene>
    <name evidence="1" type="ORF">CINCED_3A007530</name>
</gene>
<name>A0A5E4MV43_9HEMI</name>
<evidence type="ECO:0000313" key="2">
    <source>
        <dbReference type="Proteomes" id="UP000325440"/>
    </source>
</evidence>
<protein>
    <submittedName>
        <fullName evidence="1">Uncharacterized protein</fullName>
    </submittedName>
</protein>